<comment type="caution">
    <text evidence="2">The sequence shown here is derived from an EMBL/GenBank/DDBJ whole genome shotgun (WGS) entry which is preliminary data.</text>
</comment>
<organism evidence="2 3">
    <name type="scientific">Sphaerosporella brunnea</name>
    <dbReference type="NCBI Taxonomy" id="1250544"/>
    <lineage>
        <taxon>Eukaryota</taxon>
        <taxon>Fungi</taxon>
        <taxon>Dikarya</taxon>
        <taxon>Ascomycota</taxon>
        <taxon>Pezizomycotina</taxon>
        <taxon>Pezizomycetes</taxon>
        <taxon>Pezizales</taxon>
        <taxon>Pyronemataceae</taxon>
        <taxon>Sphaerosporella</taxon>
    </lineage>
</organism>
<gene>
    <name evidence="2" type="ORF">FN846DRAFT_618349</name>
</gene>
<dbReference type="AlphaFoldDB" id="A0A5J5ECI4"/>
<dbReference type="InParanoid" id="A0A5J5ECI4"/>
<dbReference type="EMBL" id="VXIS01000582">
    <property type="protein sequence ID" value="KAA8892807.1"/>
    <property type="molecule type" value="Genomic_DNA"/>
</dbReference>
<proteinExistence type="predicted"/>
<dbReference type="OrthoDB" id="5317438at2759"/>
<accession>A0A5J5ECI4</accession>
<evidence type="ECO:0000313" key="2">
    <source>
        <dbReference type="EMBL" id="KAA8892807.1"/>
    </source>
</evidence>
<feature type="region of interest" description="Disordered" evidence="1">
    <location>
        <begin position="1"/>
        <end position="23"/>
    </location>
</feature>
<evidence type="ECO:0000256" key="1">
    <source>
        <dbReference type="SAM" id="MobiDB-lite"/>
    </source>
</evidence>
<keyword evidence="3" id="KW-1185">Reference proteome</keyword>
<reference evidence="2 3" key="1">
    <citation type="submission" date="2019-09" db="EMBL/GenBank/DDBJ databases">
        <title>Draft genome of the ectomycorrhizal ascomycete Sphaerosporella brunnea.</title>
        <authorList>
            <consortium name="DOE Joint Genome Institute"/>
            <person name="Benucci G.M."/>
            <person name="Marozzi G."/>
            <person name="Antonielli L."/>
            <person name="Sanchez S."/>
            <person name="Marco P."/>
            <person name="Wang X."/>
            <person name="Falini L.B."/>
            <person name="Barry K."/>
            <person name="Haridas S."/>
            <person name="Lipzen A."/>
            <person name="Labutti K."/>
            <person name="Grigoriev I.V."/>
            <person name="Murat C."/>
            <person name="Martin F."/>
            <person name="Albertini E."/>
            <person name="Donnini D."/>
            <person name="Bonito G."/>
        </authorList>
    </citation>
    <scope>NUCLEOTIDE SEQUENCE [LARGE SCALE GENOMIC DNA]</scope>
    <source>
        <strain evidence="2 3">Sb_GMNB300</strain>
    </source>
</reference>
<name>A0A5J5ECI4_9PEZI</name>
<protein>
    <submittedName>
        <fullName evidence="2">Uncharacterized protein</fullName>
    </submittedName>
</protein>
<evidence type="ECO:0000313" key="3">
    <source>
        <dbReference type="Proteomes" id="UP000326924"/>
    </source>
</evidence>
<sequence length="490" mass="53464">MTTTTTTTMTPPPSPPPPPRRKRLPLNTALLRLRRELNGTKFYVRPSSPKDLPRYHVDQLDPTLKMRQYLILGEQSTHPYHLITMSKFSEGAQPTFQGLPISYLDPDWIPPAGIAYWAFDPETLRLTLVHTTSHTAPPHSGHLHLAYTAWVNEISQPVQVLGWAQKLWSPRVPACFDDYGIVFEFRCAAQSVQLESVAALGAGPNVCFADVTSRSDSTVKLLHGGLLYLYEPNIGNVSALPDTPAWATLSPGRDMTVRYDHSDPSHPPVISPRVRILRLKTLAALFLGTCKSLPALGGRSPELRNFMSLFLPSKPVLRDIHDGLGMHGKTLIACGTVEKLSGFFHLLVFSLQLPSTDKHPRVAVVTAKAFGITPGFADEEDGTLTPENAAFLFNTALKKCGVARGIEHSVHNCEKGCTHHEISVKKAYVAGASTLKEIVCPELGIVLEGWSDQSGQRRRTYRVRGGGRALSALAEAAEAEAAAAAVLAGE</sequence>
<dbReference type="Proteomes" id="UP000326924">
    <property type="component" value="Unassembled WGS sequence"/>
</dbReference>